<feature type="transmembrane region" description="Helical" evidence="2">
    <location>
        <begin position="222"/>
        <end position="240"/>
    </location>
</feature>
<feature type="compositionally biased region" description="Polar residues" evidence="1">
    <location>
        <begin position="394"/>
        <end position="435"/>
    </location>
</feature>
<feature type="region of interest" description="Disordered" evidence="1">
    <location>
        <begin position="350"/>
        <end position="469"/>
    </location>
</feature>
<keyword evidence="5" id="KW-1185">Reference proteome</keyword>
<keyword evidence="2" id="KW-0812">Transmembrane</keyword>
<evidence type="ECO:0000313" key="4">
    <source>
        <dbReference type="EMBL" id="CAK7216152.1"/>
    </source>
</evidence>
<evidence type="ECO:0000259" key="3">
    <source>
        <dbReference type="Pfam" id="PF16010"/>
    </source>
</evidence>
<evidence type="ECO:0000256" key="2">
    <source>
        <dbReference type="SAM" id="Phobius"/>
    </source>
</evidence>
<evidence type="ECO:0000313" key="5">
    <source>
        <dbReference type="Proteomes" id="UP001642405"/>
    </source>
</evidence>
<feature type="region of interest" description="Disordered" evidence="1">
    <location>
        <begin position="114"/>
        <end position="173"/>
    </location>
</feature>
<evidence type="ECO:0000256" key="1">
    <source>
        <dbReference type="SAM" id="MobiDB-lite"/>
    </source>
</evidence>
<feature type="transmembrane region" description="Helical" evidence="2">
    <location>
        <begin position="319"/>
        <end position="345"/>
    </location>
</feature>
<protein>
    <recommendedName>
        <fullName evidence="3">Cellobiose dehydrogenase-like cytochrome domain-containing protein</fullName>
    </recommendedName>
</protein>
<organism evidence="4 5">
    <name type="scientific">Sporothrix curviconia</name>
    <dbReference type="NCBI Taxonomy" id="1260050"/>
    <lineage>
        <taxon>Eukaryota</taxon>
        <taxon>Fungi</taxon>
        <taxon>Dikarya</taxon>
        <taxon>Ascomycota</taxon>
        <taxon>Pezizomycotina</taxon>
        <taxon>Sordariomycetes</taxon>
        <taxon>Sordariomycetidae</taxon>
        <taxon>Ophiostomatales</taxon>
        <taxon>Ophiostomataceae</taxon>
        <taxon>Sporothrix</taxon>
    </lineage>
</organism>
<dbReference type="Gene3D" id="2.60.40.1210">
    <property type="entry name" value="Cellobiose dehydrogenase, cytochrome domain"/>
    <property type="match status" value="1"/>
</dbReference>
<gene>
    <name evidence="4" type="ORF">SCUCBS95973_002708</name>
</gene>
<feature type="transmembrane region" description="Helical" evidence="2">
    <location>
        <begin position="292"/>
        <end position="313"/>
    </location>
</feature>
<proteinExistence type="predicted"/>
<keyword evidence="2" id="KW-0472">Membrane</keyword>
<accession>A0ABP0B9J7</accession>
<feature type="compositionally biased region" description="Gly residues" evidence="1">
    <location>
        <begin position="127"/>
        <end position="164"/>
    </location>
</feature>
<dbReference type="PANTHER" id="PTHR47797:SF4">
    <property type="entry name" value="DOMON DOMAIN-CONTAINING PROTEIN"/>
    <property type="match status" value="1"/>
</dbReference>
<feature type="domain" description="Cellobiose dehydrogenase-like cytochrome" evidence="3">
    <location>
        <begin position="1"/>
        <end position="113"/>
    </location>
</feature>
<dbReference type="Gene3D" id="1.20.120.1770">
    <property type="match status" value="1"/>
</dbReference>
<dbReference type="CDD" id="cd08760">
    <property type="entry name" value="Cyt_b561_FRRS1_like"/>
    <property type="match status" value="1"/>
</dbReference>
<feature type="compositionally biased region" description="Basic and acidic residues" evidence="1">
    <location>
        <begin position="450"/>
        <end position="469"/>
    </location>
</feature>
<dbReference type="CDD" id="cd09630">
    <property type="entry name" value="CDH_like_cytochrome"/>
    <property type="match status" value="1"/>
</dbReference>
<dbReference type="EMBL" id="CAWUHB010000011">
    <property type="protein sequence ID" value="CAK7216152.1"/>
    <property type="molecule type" value="Genomic_DNA"/>
</dbReference>
<name>A0ABP0B9J7_9PEZI</name>
<feature type="transmembrane region" description="Helical" evidence="2">
    <location>
        <begin position="252"/>
        <end position="272"/>
    </location>
</feature>
<dbReference type="Pfam" id="PF16010">
    <property type="entry name" value="CDH-cyt"/>
    <property type="match status" value="1"/>
</dbReference>
<keyword evidence="2" id="KW-1133">Transmembrane helix</keyword>
<comment type="caution">
    <text evidence="4">The sequence shown here is derived from an EMBL/GenBank/DDBJ whole genome shotgun (WGS) entry which is preliminary data.</text>
</comment>
<sequence>MFVMYQDGKGNITLSPRLGTFYVAPSEDTSSNAAKLTLLAGSGVSGSTMTANVMCSNCESWGTSGKLSVTSTRAPWIGAWRTGGSLATTNKNAALSVHDNTVQYQLDLTKATTGSDSNPFVSSGSSSSGGSGGGSGRGSGGSGSGSGSGSDNGTSSGNGTGGTSSGSDSGGVTVVPASGPSTAILIAHAVILSLVMVVLYPLGAALMPLLGNWAVHSAWQGVAYLLMWAGFALGVVAAQQRGLLYASQGRTHTILGTVVVAAMAFQPFLGMLHHRHFVKHQSRGFVSHWHIWWGRLLMVLGVVNGGLGLQLAFASKSVIIGYSVASAVLFLAYVAAKVIGPCILAPERSKKSPNRGMTVLGNGRVYDDRSRVGGNRHSAASDMAYSHGGEYNGGRSQIQMQEQPPNRQADQGNKNTGSENDSSTYFSSGGTSVSPSLPPKRAQRPAAAAKPEDNERYRHRMRREERRYA</sequence>
<dbReference type="PANTHER" id="PTHR47797">
    <property type="entry name" value="DEHYDROGENASE, PUTATIVE (AFU_ORTHOLOGUE AFUA_8G05805)-RELATED"/>
    <property type="match status" value="1"/>
</dbReference>
<dbReference type="SUPFAM" id="SSF49344">
    <property type="entry name" value="CBD9-like"/>
    <property type="match status" value="1"/>
</dbReference>
<dbReference type="InterPro" id="IPR015920">
    <property type="entry name" value="Cellobiose_DH-like_cyt"/>
</dbReference>
<reference evidence="4 5" key="1">
    <citation type="submission" date="2024-01" db="EMBL/GenBank/DDBJ databases">
        <authorList>
            <person name="Allen C."/>
            <person name="Tagirdzhanova G."/>
        </authorList>
    </citation>
    <scope>NUCLEOTIDE SEQUENCE [LARGE SCALE GENOMIC DNA]</scope>
</reference>
<feature type="compositionally biased region" description="Low complexity" evidence="1">
    <location>
        <begin position="114"/>
        <end position="126"/>
    </location>
</feature>
<feature type="transmembrane region" description="Helical" evidence="2">
    <location>
        <begin position="185"/>
        <end position="210"/>
    </location>
</feature>
<dbReference type="Proteomes" id="UP001642405">
    <property type="component" value="Unassembled WGS sequence"/>
</dbReference>